<feature type="transmembrane region" description="Helical" evidence="1">
    <location>
        <begin position="158"/>
        <end position="179"/>
    </location>
</feature>
<keyword evidence="1" id="KW-0472">Membrane</keyword>
<evidence type="ECO:0000313" key="3">
    <source>
        <dbReference type="Proteomes" id="UP000654345"/>
    </source>
</evidence>
<comment type="caution">
    <text evidence="2">The sequence shown here is derived from an EMBL/GenBank/DDBJ whole genome shotgun (WGS) entry which is preliminary data.</text>
</comment>
<evidence type="ECO:0000256" key="1">
    <source>
        <dbReference type="SAM" id="Phobius"/>
    </source>
</evidence>
<feature type="transmembrane region" description="Helical" evidence="1">
    <location>
        <begin position="100"/>
        <end position="119"/>
    </location>
</feature>
<evidence type="ECO:0000313" key="2">
    <source>
        <dbReference type="EMBL" id="GHO58918.1"/>
    </source>
</evidence>
<keyword evidence="1" id="KW-1133">Transmembrane helix</keyword>
<name>A0ABQ3V1T0_9CHLR</name>
<proteinExistence type="predicted"/>
<feature type="transmembrane region" description="Helical" evidence="1">
    <location>
        <begin position="185"/>
        <end position="207"/>
    </location>
</feature>
<dbReference type="EMBL" id="BNJG01000003">
    <property type="protein sequence ID" value="GHO58918.1"/>
    <property type="molecule type" value="Genomic_DNA"/>
</dbReference>
<accession>A0ABQ3V1T0</accession>
<feature type="transmembrane region" description="Helical" evidence="1">
    <location>
        <begin position="35"/>
        <end position="56"/>
    </location>
</feature>
<keyword evidence="1" id="KW-0812">Transmembrane</keyword>
<feature type="transmembrane region" description="Helical" evidence="1">
    <location>
        <begin position="6"/>
        <end position="28"/>
    </location>
</feature>
<feature type="transmembrane region" description="Helical" evidence="1">
    <location>
        <begin position="68"/>
        <end position="88"/>
    </location>
</feature>
<organism evidence="2 3">
    <name type="scientific">Ktedonobacter robiniae</name>
    <dbReference type="NCBI Taxonomy" id="2778365"/>
    <lineage>
        <taxon>Bacteria</taxon>
        <taxon>Bacillati</taxon>
        <taxon>Chloroflexota</taxon>
        <taxon>Ktedonobacteria</taxon>
        <taxon>Ktedonobacterales</taxon>
        <taxon>Ktedonobacteraceae</taxon>
        <taxon>Ktedonobacter</taxon>
    </lineage>
</organism>
<gene>
    <name evidence="2" type="ORF">KSB_73930</name>
</gene>
<dbReference type="Proteomes" id="UP000654345">
    <property type="component" value="Unassembled WGS sequence"/>
</dbReference>
<keyword evidence="3" id="KW-1185">Reference proteome</keyword>
<dbReference type="RefSeq" id="WP_201375157.1">
    <property type="nucleotide sequence ID" value="NZ_BNJG01000003.1"/>
</dbReference>
<feature type="transmembrane region" description="Helical" evidence="1">
    <location>
        <begin position="125"/>
        <end position="146"/>
    </location>
</feature>
<reference evidence="2 3" key="1">
    <citation type="journal article" date="2021" name="Int. J. Syst. Evol. Microbiol.">
        <title>Reticulibacter mediterranei gen. nov., sp. nov., within the new family Reticulibacteraceae fam. nov., and Ktedonospora formicarum gen. nov., sp. nov., Ktedonobacter robiniae sp. nov., Dictyobacter formicarum sp. nov. and Dictyobacter arantiisoli sp. nov., belonging to the class Ktedonobacteria.</title>
        <authorList>
            <person name="Yabe S."/>
            <person name="Zheng Y."/>
            <person name="Wang C.M."/>
            <person name="Sakai Y."/>
            <person name="Abe K."/>
            <person name="Yokota A."/>
            <person name="Donadio S."/>
            <person name="Cavaletti L."/>
            <person name="Monciardini P."/>
        </authorList>
    </citation>
    <scope>NUCLEOTIDE SEQUENCE [LARGE SCALE GENOMIC DNA]</scope>
    <source>
        <strain evidence="2 3">SOSP1-30</strain>
    </source>
</reference>
<protein>
    <submittedName>
        <fullName evidence="2">Uncharacterized protein</fullName>
    </submittedName>
</protein>
<sequence>MISQIANLMSIPIGTVCLIISLRAFYVYRLSRSDMLFVLGLAMASISLGTFVGTIGDAHIGGNTFATDWTRSFGACGGGLFIFLSSLVKSHDQMQQLKRWQVVEMALFLIVVLLTPFYPPVPGPQISLALNACRMIIYTCAFVRYATLYVSKSTRFSLIMSLGFLVLVIGYAFNIPGILQSKLAFMTIIAASVRIIAYVTLLTAYSIG</sequence>